<name>A0A9W8Z7M9_9PLEO</name>
<accession>A0A9W8Z7M9</accession>
<comment type="caution">
    <text evidence="1">The sequence shown here is derived from an EMBL/GenBank/DDBJ whole genome shotgun (WGS) entry which is preliminary data.</text>
</comment>
<evidence type="ECO:0000313" key="2">
    <source>
        <dbReference type="Proteomes" id="UP001140510"/>
    </source>
</evidence>
<dbReference type="EMBL" id="JAPEVA010000137">
    <property type="protein sequence ID" value="KAJ4398175.1"/>
    <property type="molecule type" value="Genomic_DNA"/>
</dbReference>
<protein>
    <submittedName>
        <fullName evidence="1">Uncharacterized protein</fullName>
    </submittedName>
</protein>
<dbReference type="OrthoDB" id="6730379at2759"/>
<gene>
    <name evidence="1" type="ORF">N0V91_010402</name>
</gene>
<reference evidence="1" key="1">
    <citation type="submission" date="2022-10" db="EMBL/GenBank/DDBJ databases">
        <title>Tapping the CABI collections for fungal endophytes: first genome assemblies for Collariella, Neodidymelliopsis, Ascochyta clinopodiicola, Didymella pomorum, Didymosphaeria variabile, Neocosmospora piperis and Neocucurbitaria cava.</title>
        <authorList>
            <person name="Hill R."/>
        </authorList>
    </citation>
    <scope>NUCLEOTIDE SEQUENCE</scope>
    <source>
        <strain evidence="1">IMI 355091</strain>
    </source>
</reference>
<dbReference type="InterPro" id="IPR036259">
    <property type="entry name" value="MFS_trans_sf"/>
</dbReference>
<dbReference type="AlphaFoldDB" id="A0A9W8Z7M9"/>
<dbReference type="Proteomes" id="UP001140510">
    <property type="component" value="Unassembled WGS sequence"/>
</dbReference>
<dbReference type="SUPFAM" id="SSF103473">
    <property type="entry name" value="MFS general substrate transporter"/>
    <property type="match status" value="1"/>
</dbReference>
<keyword evidence="2" id="KW-1185">Reference proteome</keyword>
<proteinExistence type="predicted"/>
<evidence type="ECO:0000313" key="1">
    <source>
        <dbReference type="EMBL" id="KAJ4398175.1"/>
    </source>
</evidence>
<organism evidence="1 2">
    <name type="scientific">Didymella pomorum</name>
    <dbReference type="NCBI Taxonomy" id="749634"/>
    <lineage>
        <taxon>Eukaryota</taxon>
        <taxon>Fungi</taxon>
        <taxon>Dikarya</taxon>
        <taxon>Ascomycota</taxon>
        <taxon>Pezizomycotina</taxon>
        <taxon>Dothideomycetes</taxon>
        <taxon>Pleosporomycetidae</taxon>
        <taxon>Pleosporales</taxon>
        <taxon>Pleosporineae</taxon>
        <taxon>Didymellaceae</taxon>
        <taxon>Didymella</taxon>
    </lineage>
</organism>
<sequence length="212" mass="22866">MGVSKLPVDLKPERWELIFYIVKLGFLDPKTLLISTSVFAAALPNGVVNSFSTIIIRDLGFSTTKTTQFKSVGDAVQIIALLIGGTVILNVPNSRLLMATVAKKLCSVTAYCCGNFAGPFVVKPSQAPAYEGASIGLLGGYLTKTVCHLGVLGTVVLTASKPAFAKTSSTVYMYLNKRHRDRTYGPANKEASSEAGMRDLTEFVNKDFRYVL</sequence>